<dbReference type="VEuPathDB" id="VectorBase:RSAN_028077"/>
<dbReference type="Gene3D" id="3.40.50.300">
    <property type="entry name" value="P-loop containing nucleotide triphosphate hydrolases"/>
    <property type="match status" value="1"/>
</dbReference>
<dbReference type="PANTHER" id="PTHR18934">
    <property type="entry name" value="ATP-DEPENDENT RNA HELICASE"/>
    <property type="match status" value="1"/>
</dbReference>
<keyword evidence="3" id="KW-0378">Hydrolase</keyword>
<dbReference type="InterPro" id="IPR002464">
    <property type="entry name" value="DNA/RNA_helicase_DEAH_CS"/>
</dbReference>
<dbReference type="GO" id="GO:0003723">
    <property type="term" value="F:RNA binding"/>
    <property type="evidence" value="ECO:0007669"/>
    <property type="project" value="TreeGrafter"/>
</dbReference>
<dbReference type="InterPro" id="IPR027417">
    <property type="entry name" value="P-loop_NTPase"/>
</dbReference>
<evidence type="ECO:0000313" key="9">
    <source>
        <dbReference type="Proteomes" id="UP000821837"/>
    </source>
</evidence>
<comment type="similarity">
    <text evidence="1">Belongs to the DEAD box helicase family. DEAH subfamily.</text>
</comment>
<proteinExistence type="inferred from homology"/>
<keyword evidence="5" id="KW-0067">ATP-binding</keyword>
<dbReference type="GO" id="GO:0004386">
    <property type="term" value="F:helicase activity"/>
    <property type="evidence" value="ECO:0007669"/>
    <property type="project" value="UniProtKB-KW"/>
</dbReference>
<reference evidence="8" key="2">
    <citation type="submission" date="2021-09" db="EMBL/GenBank/DDBJ databases">
        <authorList>
            <person name="Jia N."/>
            <person name="Wang J."/>
            <person name="Shi W."/>
            <person name="Du L."/>
            <person name="Sun Y."/>
            <person name="Zhan W."/>
            <person name="Jiang J."/>
            <person name="Wang Q."/>
            <person name="Zhang B."/>
            <person name="Ji P."/>
            <person name="Sakyi L.B."/>
            <person name="Cui X."/>
            <person name="Yuan T."/>
            <person name="Jiang B."/>
            <person name="Yang W."/>
            <person name="Lam T.T.-Y."/>
            <person name="Chang Q."/>
            <person name="Ding S."/>
            <person name="Wang X."/>
            <person name="Zhu J."/>
            <person name="Ruan X."/>
            <person name="Zhao L."/>
            <person name="Wei J."/>
            <person name="Que T."/>
            <person name="Du C."/>
            <person name="Cheng J."/>
            <person name="Dai P."/>
            <person name="Han X."/>
            <person name="Huang E."/>
            <person name="Gao Y."/>
            <person name="Liu J."/>
            <person name="Shao H."/>
            <person name="Ye R."/>
            <person name="Li L."/>
            <person name="Wei W."/>
            <person name="Wang X."/>
            <person name="Wang C."/>
            <person name="Huo Q."/>
            <person name="Li W."/>
            <person name="Guo W."/>
            <person name="Chen H."/>
            <person name="Chen S."/>
            <person name="Zhou L."/>
            <person name="Zhou L."/>
            <person name="Ni X."/>
            <person name="Tian J."/>
            <person name="Zhou Y."/>
            <person name="Sheng Y."/>
            <person name="Liu T."/>
            <person name="Pan Y."/>
            <person name="Xia L."/>
            <person name="Li J."/>
            <person name="Zhao F."/>
            <person name="Cao W."/>
        </authorList>
    </citation>
    <scope>NUCLEOTIDE SEQUENCE</scope>
    <source>
        <strain evidence="8">Rsan-2018</strain>
        <tissue evidence="8">Larvae</tissue>
    </source>
</reference>
<dbReference type="Proteomes" id="UP000821837">
    <property type="component" value="Unassembled WGS sequence"/>
</dbReference>
<feature type="region of interest" description="Disordered" evidence="6">
    <location>
        <begin position="1"/>
        <end position="27"/>
    </location>
</feature>
<dbReference type="SMART" id="SM00487">
    <property type="entry name" value="DEXDc"/>
    <property type="match status" value="1"/>
</dbReference>
<dbReference type="PANTHER" id="PTHR18934:SF99">
    <property type="entry name" value="ATP-DEPENDENT RNA HELICASE DHX37-RELATED"/>
    <property type="match status" value="1"/>
</dbReference>
<feature type="domain" description="Helicase ATP-binding" evidence="7">
    <location>
        <begin position="41"/>
        <end position="174"/>
    </location>
</feature>
<evidence type="ECO:0000256" key="1">
    <source>
        <dbReference type="ARBA" id="ARBA00008792"/>
    </source>
</evidence>
<dbReference type="GO" id="GO:0005730">
    <property type="term" value="C:nucleolus"/>
    <property type="evidence" value="ECO:0007669"/>
    <property type="project" value="TreeGrafter"/>
</dbReference>
<name>A0A9D4YRF6_RHISA</name>
<organism evidence="8 9">
    <name type="scientific">Rhipicephalus sanguineus</name>
    <name type="common">Brown dog tick</name>
    <name type="synonym">Ixodes sanguineus</name>
    <dbReference type="NCBI Taxonomy" id="34632"/>
    <lineage>
        <taxon>Eukaryota</taxon>
        <taxon>Metazoa</taxon>
        <taxon>Ecdysozoa</taxon>
        <taxon>Arthropoda</taxon>
        <taxon>Chelicerata</taxon>
        <taxon>Arachnida</taxon>
        <taxon>Acari</taxon>
        <taxon>Parasitiformes</taxon>
        <taxon>Ixodida</taxon>
        <taxon>Ixodoidea</taxon>
        <taxon>Ixodidae</taxon>
        <taxon>Rhipicephalinae</taxon>
        <taxon>Rhipicephalus</taxon>
        <taxon>Rhipicephalus</taxon>
    </lineage>
</organism>
<evidence type="ECO:0000256" key="3">
    <source>
        <dbReference type="ARBA" id="ARBA00022801"/>
    </source>
</evidence>
<dbReference type="AlphaFoldDB" id="A0A9D4YRF6"/>
<evidence type="ECO:0000256" key="4">
    <source>
        <dbReference type="ARBA" id="ARBA00022806"/>
    </source>
</evidence>
<dbReference type="PROSITE" id="PS00690">
    <property type="entry name" value="DEAH_ATP_HELICASE"/>
    <property type="match status" value="1"/>
</dbReference>
<evidence type="ECO:0000256" key="5">
    <source>
        <dbReference type="ARBA" id="ARBA00022840"/>
    </source>
</evidence>
<sequence>MLRRPLAAATPAESQQQPQVKPVERSTPSVFMPVHRSEEVQTGSGKTTQVPQFLYEAGYAREKMVGITEPRRVAAVSMSKRVAEEMSLSSSEVSYQIRFEGNVTGDTKIKFMTDGVLLKEIQNNFLLTGYSVIIIDEAHERSIYSDILIGLLSRIVPLRRRLPVEAVAKLMPVFLA</sequence>
<evidence type="ECO:0000313" key="8">
    <source>
        <dbReference type="EMBL" id="KAH7985723.1"/>
    </source>
</evidence>
<accession>A0A9D4YRF6</accession>
<keyword evidence="2" id="KW-0547">Nucleotide-binding</keyword>
<keyword evidence="9" id="KW-1185">Reference proteome</keyword>
<reference evidence="8" key="1">
    <citation type="journal article" date="2020" name="Cell">
        <title>Large-Scale Comparative Analyses of Tick Genomes Elucidate Their Genetic Diversity and Vector Capacities.</title>
        <authorList>
            <consortium name="Tick Genome and Microbiome Consortium (TIGMIC)"/>
            <person name="Jia N."/>
            <person name="Wang J."/>
            <person name="Shi W."/>
            <person name="Du L."/>
            <person name="Sun Y."/>
            <person name="Zhan W."/>
            <person name="Jiang J.F."/>
            <person name="Wang Q."/>
            <person name="Zhang B."/>
            <person name="Ji P."/>
            <person name="Bell-Sakyi L."/>
            <person name="Cui X.M."/>
            <person name="Yuan T.T."/>
            <person name="Jiang B.G."/>
            <person name="Yang W.F."/>
            <person name="Lam T.T."/>
            <person name="Chang Q.C."/>
            <person name="Ding S.J."/>
            <person name="Wang X.J."/>
            <person name="Zhu J.G."/>
            <person name="Ruan X.D."/>
            <person name="Zhao L."/>
            <person name="Wei J.T."/>
            <person name="Ye R.Z."/>
            <person name="Que T.C."/>
            <person name="Du C.H."/>
            <person name="Zhou Y.H."/>
            <person name="Cheng J.X."/>
            <person name="Dai P.F."/>
            <person name="Guo W.B."/>
            <person name="Han X.H."/>
            <person name="Huang E.J."/>
            <person name="Li L.F."/>
            <person name="Wei W."/>
            <person name="Gao Y.C."/>
            <person name="Liu J.Z."/>
            <person name="Shao H.Z."/>
            <person name="Wang X."/>
            <person name="Wang C.C."/>
            <person name="Yang T.C."/>
            <person name="Huo Q.B."/>
            <person name="Li W."/>
            <person name="Chen H.Y."/>
            <person name="Chen S.E."/>
            <person name="Zhou L.G."/>
            <person name="Ni X.B."/>
            <person name="Tian J.H."/>
            <person name="Sheng Y."/>
            <person name="Liu T."/>
            <person name="Pan Y.S."/>
            <person name="Xia L.Y."/>
            <person name="Li J."/>
            <person name="Zhao F."/>
            <person name="Cao W.C."/>
        </authorList>
    </citation>
    <scope>NUCLEOTIDE SEQUENCE</scope>
    <source>
        <strain evidence="8">Rsan-2018</strain>
    </source>
</reference>
<dbReference type="SUPFAM" id="SSF52540">
    <property type="entry name" value="P-loop containing nucleoside triphosphate hydrolases"/>
    <property type="match status" value="1"/>
</dbReference>
<dbReference type="EMBL" id="JABSTV010000748">
    <property type="protein sequence ID" value="KAH7985723.1"/>
    <property type="molecule type" value="Genomic_DNA"/>
</dbReference>
<keyword evidence="4" id="KW-0347">Helicase</keyword>
<dbReference type="GO" id="GO:0005524">
    <property type="term" value="F:ATP binding"/>
    <property type="evidence" value="ECO:0007669"/>
    <property type="project" value="UniProtKB-KW"/>
</dbReference>
<comment type="caution">
    <text evidence="8">The sequence shown here is derived from an EMBL/GenBank/DDBJ whole genome shotgun (WGS) entry which is preliminary data.</text>
</comment>
<dbReference type="GO" id="GO:0016787">
    <property type="term" value="F:hydrolase activity"/>
    <property type="evidence" value="ECO:0007669"/>
    <property type="project" value="UniProtKB-KW"/>
</dbReference>
<evidence type="ECO:0000256" key="6">
    <source>
        <dbReference type="SAM" id="MobiDB-lite"/>
    </source>
</evidence>
<dbReference type="InterPro" id="IPR014001">
    <property type="entry name" value="Helicase_ATP-bd"/>
</dbReference>
<evidence type="ECO:0000256" key="2">
    <source>
        <dbReference type="ARBA" id="ARBA00022741"/>
    </source>
</evidence>
<dbReference type="PROSITE" id="PS51192">
    <property type="entry name" value="HELICASE_ATP_BIND_1"/>
    <property type="match status" value="1"/>
</dbReference>
<gene>
    <name evidence="8" type="ORF">HPB52_025440</name>
</gene>
<evidence type="ECO:0000259" key="7">
    <source>
        <dbReference type="PROSITE" id="PS51192"/>
    </source>
</evidence>
<dbReference type="GO" id="GO:0000462">
    <property type="term" value="P:maturation of SSU-rRNA from tricistronic rRNA transcript (SSU-rRNA, 5.8S rRNA, LSU-rRNA)"/>
    <property type="evidence" value="ECO:0007669"/>
    <property type="project" value="TreeGrafter"/>
</dbReference>
<protein>
    <recommendedName>
        <fullName evidence="7">Helicase ATP-binding domain-containing protein</fullName>
    </recommendedName>
</protein>